<accession>A0A2T7T8J6</accession>
<feature type="signal peptide" evidence="1">
    <location>
        <begin position="1"/>
        <end position="24"/>
    </location>
</feature>
<comment type="caution">
    <text evidence="2">The sequence shown here is derived from an EMBL/GenBank/DDBJ whole genome shotgun (WGS) entry which is preliminary data.</text>
</comment>
<dbReference type="STRING" id="1440053.GCA_000718095_04803"/>
<keyword evidence="1" id="KW-0732">Signal</keyword>
<keyword evidence="3" id="KW-1185">Reference proteome</keyword>
<name>A0A2T7T8J6_9ACTN</name>
<dbReference type="RefSeq" id="WP_030353796.1">
    <property type="nucleotide sequence ID" value="NZ_AZSP01000138.1"/>
</dbReference>
<gene>
    <name evidence="2" type="ORF">Y717_04250</name>
</gene>
<dbReference type="EMBL" id="AZSP01000138">
    <property type="protein sequence ID" value="PVE11435.1"/>
    <property type="molecule type" value="Genomic_DNA"/>
</dbReference>
<sequence length="117" mass="12824">MRPLRRRTSALTTAALLTTGLAVSLTGVPGAGAVASRGDPDRFHASCRTAIEGSRATASCHNPYPQTDRIRLHVECARWWDIDADSAPVDVGPAGYAELTDRCWKEIREVWVTHERP</sequence>
<reference evidence="2 3" key="1">
    <citation type="submission" date="2013-12" db="EMBL/GenBank/DDBJ databases">
        <title>Annotated genome of Streptomyces scopuliridis.</title>
        <authorList>
            <person name="Olson J.B."/>
        </authorList>
    </citation>
    <scope>NUCLEOTIDE SEQUENCE [LARGE SCALE GENOMIC DNA]</scope>
    <source>
        <strain evidence="2 3">RB72</strain>
    </source>
</reference>
<evidence type="ECO:0000313" key="2">
    <source>
        <dbReference type="EMBL" id="PVE11435.1"/>
    </source>
</evidence>
<organism evidence="2 3">
    <name type="scientific">Streptomyces scopuliridis RB72</name>
    <dbReference type="NCBI Taxonomy" id="1440053"/>
    <lineage>
        <taxon>Bacteria</taxon>
        <taxon>Bacillati</taxon>
        <taxon>Actinomycetota</taxon>
        <taxon>Actinomycetes</taxon>
        <taxon>Kitasatosporales</taxon>
        <taxon>Streptomycetaceae</taxon>
        <taxon>Streptomyces</taxon>
    </lineage>
</organism>
<dbReference type="AlphaFoldDB" id="A0A2T7T8J6"/>
<evidence type="ECO:0000256" key="1">
    <source>
        <dbReference type="SAM" id="SignalP"/>
    </source>
</evidence>
<proteinExistence type="predicted"/>
<dbReference type="Proteomes" id="UP000245992">
    <property type="component" value="Unassembled WGS sequence"/>
</dbReference>
<evidence type="ECO:0000313" key="3">
    <source>
        <dbReference type="Proteomes" id="UP000245992"/>
    </source>
</evidence>
<feature type="chain" id="PRO_5015699016" description="Secreted protein" evidence="1">
    <location>
        <begin position="25"/>
        <end position="117"/>
    </location>
</feature>
<evidence type="ECO:0008006" key="4">
    <source>
        <dbReference type="Google" id="ProtNLM"/>
    </source>
</evidence>
<protein>
    <recommendedName>
        <fullName evidence="4">Secreted protein</fullName>
    </recommendedName>
</protein>
<dbReference type="OrthoDB" id="4326086at2"/>